<sequence>MTLGIRKFCTFMEETLVEGGKAAPRPVNIVVVAAVIQNPWAGRGFVENLRPEIIRIAGELSHEMTGRLLRQMRPERIEGCGKAAAVGINGEIEHASAMIHTLRFGNPFREAIGGTNYLEFANTRNAPGALLSLPMMHKSENGKRSHFLTANFQIADAPGPDEIIVAIGASDSGRAHARIADRFQDIAEMDAEETALLNNA</sequence>
<dbReference type="InterPro" id="IPR035936">
    <property type="entry name" value="BB2672"/>
</dbReference>
<reference evidence="1 2" key="1">
    <citation type="submission" date="2017-09" db="EMBL/GenBank/DDBJ databases">
        <title>Comparative genomics of rhizobia isolated from Phaseolus vulgaris in China.</title>
        <authorList>
            <person name="Tong W."/>
        </authorList>
    </citation>
    <scope>NUCLEOTIDE SEQUENCE [LARGE SCALE GENOMIC DNA]</scope>
    <source>
        <strain evidence="1 2">PCH1</strain>
    </source>
</reference>
<organism evidence="1 2">
    <name type="scientific">Rhizobium fredii</name>
    <name type="common">Sinorhizobium fredii</name>
    <dbReference type="NCBI Taxonomy" id="380"/>
    <lineage>
        <taxon>Bacteria</taxon>
        <taxon>Pseudomonadati</taxon>
        <taxon>Pseudomonadota</taxon>
        <taxon>Alphaproteobacteria</taxon>
        <taxon>Hyphomicrobiales</taxon>
        <taxon>Rhizobiaceae</taxon>
        <taxon>Sinorhizobium/Ensifer group</taxon>
        <taxon>Sinorhizobium</taxon>
    </lineage>
</organism>
<dbReference type="RefSeq" id="WP_097587119.1">
    <property type="nucleotide sequence ID" value="NZ_NWTC01000012.1"/>
</dbReference>
<name>A0A2A6LW42_RHIFR</name>
<dbReference type="Proteomes" id="UP000220353">
    <property type="component" value="Unassembled WGS sequence"/>
</dbReference>
<evidence type="ECO:0000313" key="1">
    <source>
        <dbReference type="EMBL" id="PDT46615.1"/>
    </source>
</evidence>
<protein>
    <submittedName>
        <fullName evidence="1">Peptide synthetase</fullName>
    </submittedName>
</protein>
<evidence type="ECO:0000313" key="2">
    <source>
        <dbReference type="Proteomes" id="UP000220353"/>
    </source>
</evidence>
<dbReference type="AlphaFoldDB" id="A0A2A6LW42"/>
<dbReference type="EMBL" id="NWTC01000012">
    <property type="protein sequence ID" value="PDT46615.1"/>
    <property type="molecule type" value="Genomic_DNA"/>
</dbReference>
<dbReference type="InterPro" id="IPR009569">
    <property type="entry name" value="AA_synth_put"/>
</dbReference>
<dbReference type="Gene3D" id="3.30.1330.110">
    <property type="entry name" value="BB2672"/>
    <property type="match status" value="1"/>
</dbReference>
<accession>A0A2A6LW42</accession>
<dbReference type="Pfam" id="PF06684">
    <property type="entry name" value="AA_synth"/>
    <property type="match status" value="1"/>
</dbReference>
<proteinExistence type="predicted"/>
<comment type="caution">
    <text evidence="1">The sequence shown here is derived from an EMBL/GenBank/DDBJ whole genome shotgun (WGS) entry which is preliminary data.</text>
</comment>
<dbReference type="SUPFAM" id="SSF160519">
    <property type="entry name" value="BB2672-like"/>
    <property type="match status" value="1"/>
</dbReference>
<gene>
    <name evidence="1" type="ORF">CO661_17030</name>
</gene>